<dbReference type="SMART" id="SM00837">
    <property type="entry name" value="DPBB_1"/>
    <property type="match status" value="1"/>
</dbReference>
<proteinExistence type="inferred from homology"/>
<name>A0A8S9N7I1_BRACR</name>
<dbReference type="Gene3D" id="2.40.40.10">
    <property type="entry name" value="RlpA-like domain"/>
    <property type="match status" value="2"/>
</dbReference>
<dbReference type="PRINTS" id="PR01225">
    <property type="entry name" value="EXPANSNFAMLY"/>
</dbReference>
<sequence>MKKSHVLLPLLVQVIVLLPLLCLSDDFVSSRATYYGSPDCKGNPRGACGYGELGRDINDGEVSGVSSRLWKNGAGCGACYQKSHVLLPLLVQVIVLLPLLCLSDDFVSSRATYYGSPDCKGNPRGACGYGELGRDINDGEVSGVSSRLWKNGAGCGACYQVRCKIPPHCNEEGVYVVATDYGEGDGTDFIFSPKAYGSMARPGTEFQLYSFGVVDVEYQRVPCRYGGYNLVYKIHEKSYNPHHLAILILYVGGVNDILAVEVWQEDCKEWKRMRRVFGAVHDYQNPPRGTLSLRFLVYGSAGLNWVESQNALPADWTAGATYNSNILLS</sequence>
<evidence type="ECO:0000259" key="6">
    <source>
        <dbReference type="PROSITE" id="PS50843"/>
    </source>
</evidence>
<feature type="domain" description="Expansin-like CBD" evidence="6">
    <location>
        <begin position="242"/>
        <end position="324"/>
    </location>
</feature>
<evidence type="ECO:0000256" key="2">
    <source>
        <dbReference type="ARBA" id="ARBA00022525"/>
    </source>
</evidence>
<dbReference type="Pfam" id="PF01357">
    <property type="entry name" value="Expansin_C"/>
    <property type="match status" value="1"/>
</dbReference>
<organism evidence="7 8">
    <name type="scientific">Brassica cretica</name>
    <name type="common">Mustard</name>
    <dbReference type="NCBI Taxonomy" id="69181"/>
    <lineage>
        <taxon>Eukaryota</taxon>
        <taxon>Viridiplantae</taxon>
        <taxon>Streptophyta</taxon>
        <taxon>Embryophyta</taxon>
        <taxon>Tracheophyta</taxon>
        <taxon>Spermatophyta</taxon>
        <taxon>Magnoliopsida</taxon>
        <taxon>eudicotyledons</taxon>
        <taxon>Gunneridae</taxon>
        <taxon>Pentapetalae</taxon>
        <taxon>rosids</taxon>
        <taxon>malvids</taxon>
        <taxon>Brassicales</taxon>
        <taxon>Brassicaceae</taxon>
        <taxon>Brassiceae</taxon>
        <taxon>Brassica</taxon>
    </lineage>
</organism>
<evidence type="ECO:0000313" key="8">
    <source>
        <dbReference type="Proteomes" id="UP000712600"/>
    </source>
</evidence>
<dbReference type="EMBL" id="QGKX02002183">
    <property type="protein sequence ID" value="KAF3489752.1"/>
    <property type="molecule type" value="Genomic_DNA"/>
</dbReference>
<dbReference type="Pfam" id="PF03330">
    <property type="entry name" value="DPBB_1"/>
    <property type="match status" value="1"/>
</dbReference>
<feature type="chain" id="PRO_5035719995" description="Expansin-like B1" evidence="4">
    <location>
        <begin position="25"/>
        <end position="329"/>
    </location>
</feature>
<dbReference type="AlphaFoldDB" id="A0A8S9N7I1"/>
<reference evidence="7" key="1">
    <citation type="submission" date="2019-12" db="EMBL/GenBank/DDBJ databases">
        <title>Genome sequencing and annotation of Brassica cretica.</title>
        <authorList>
            <person name="Studholme D.J."/>
            <person name="Sarris P."/>
        </authorList>
    </citation>
    <scope>NUCLEOTIDE SEQUENCE</scope>
    <source>
        <strain evidence="7">PFS-109/04</strain>
        <tissue evidence="7">Leaf</tissue>
    </source>
</reference>
<feature type="signal peptide" evidence="4">
    <location>
        <begin position="1"/>
        <end position="24"/>
    </location>
</feature>
<dbReference type="GO" id="GO:0009653">
    <property type="term" value="P:anatomical structure morphogenesis"/>
    <property type="evidence" value="ECO:0007669"/>
    <property type="project" value="UniProtKB-ARBA"/>
</dbReference>
<dbReference type="SUPFAM" id="SSF50685">
    <property type="entry name" value="Barwin-like endoglucanases"/>
    <property type="match status" value="2"/>
</dbReference>
<gene>
    <name evidence="7" type="ORF">F2Q69_00056837</name>
</gene>
<dbReference type="PROSITE" id="PS50843">
    <property type="entry name" value="EXPANSIN_CBD"/>
    <property type="match status" value="1"/>
</dbReference>
<evidence type="ECO:0000259" key="5">
    <source>
        <dbReference type="PROSITE" id="PS50842"/>
    </source>
</evidence>
<dbReference type="InterPro" id="IPR007117">
    <property type="entry name" value="Expansin_CBD"/>
</dbReference>
<comment type="subcellular location">
    <subcellularLocation>
        <location evidence="1">Secreted</location>
    </subcellularLocation>
</comment>
<dbReference type="PANTHER" id="PTHR31692:SF121">
    <property type="entry name" value="GENOME ASSEMBLY, CHROMOSOME: A03"/>
    <property type="match status" value="1"/>
</dbReference>
<dbReference type="CDD" id="cd22277">
    <property type="entry name" value="DPBB_EXLB_N"/>
    <property type="match status" value="1"/>
</dbReference>
<feature type="domain" description="Expansin-like EG45" evidence="5">
    <location>
        <begin position="45"/>
        <end position="127"/>
    </location>
</feature>
<evidence type="ECO:0000256" key="3">
    <source>
        <dbReference type="RuleBase" id="RU003460"/>
    </source>
</evidence>
<evidence type="ECO:0008006" key="9">
    <source>
        <dbReference type="Google" id="ProtNLM"/>
    </source>
</evidence>
<evidence type="ECO:0000256" key="4">
    <source>
        <dbReference type="SAM" id="SignalP"/>
    </source>
</evidence>
<dbReference type="Proteomes" id="UP000712600">
    <property type="component" value="Unassembled WGS sequence"/>
</dbReference>
<dbReference type="InterPro" id="IPR007118">
    <property type="entry name" value="Expan_Lol_pI"/>
</dbReference>
<dbReference type="PRINTS" id="PR00829">
    <property type="entry name" value="LOLP1ALLERGN"/>
</dbReference>
<accession>A0A8S9N7I1</accession>
<dbReference type="PANTHER" id="PTHR31692">
    <property type="entry name" value="EXPANSIN-B3"/>
    <property type="match status" value="1"/>
</dbReference>
<evidence type="ECO:0000256" key="1">
    <source>
        <dbReference type="ARBA" id="ARBA00004613"/>
    </source>
</evidence>
<dbReference type="InterPro" id="IPR007112">
    <property type="entry name" value="Expansin/allergen_DPBB_dom"/>
</dbReference>
<dbReference type="InterPro" id="IPR009009">
    <property type="entry name" value="RlpA-like_DPBB"/>
</dbReference>
<keyword evidence="2" id="KW-0964">Secreted</keyword>
<dbReference type="InterPro" id="IPR036908">
    <property type="entry name" value="RlpA-like_sf"/>
</dbReference>
<dbReference type="PROSITE" id="PS50842">
    <property type="entry name" value="EXPANSIN_EG45"/>
    <property type="match status" value="2"/>
</dbReference>
<dbReference type="InterPro" id="IPR036749">
    <property type="entry name" value="Expansin_CBD_sf"/>
</dbReference>
<feature type="domain" description="Expansin-like EG45" evidence="5">
    <location>
        <begin position="124"/>
        <end position="228"/>
    </location>
</feature>
<comment type="caution">
    <text evidence="7">The sequence shown here is derived from an EMBL/GenBank/DDBJ whole genome shotgun (WGS) entry which is preliminary data.</text>
</comment>
<protein>
    <recommendedName>
        <fullName evidence="9">Expansin-like B1</fullName>
    </recommendedName>
</protein>
<evidence type="ECO:0000313" key="7">
    <source>
        <dbReference type="EMBL" id="KAF3489752.1"/>
    </source>
</evidence>
<dbReference type="SUPFAM" id="SSF49590">
    <property type="entry name" value="PHL pollen allergen"/>
    <property type="match status" value="1"/>
</dbReference>
<keyword evidence="4" id="KW-0732">Signal</keyword>
<comment type="similarity">
    <text evidence="3">Belongs to the expansin family.</text>
</comment>
<dbReference type="Gene3D" id="2.60.40.760">
    <property type="entry name" value="Expansin, cellulose-binding-like domain"/>
    <property type="match status" value="1"/>
</dbReference>
<dbReference type="InterPro" id="IPR005795">
    <property type="entry name" value="LolPI"/>
</dbReference>
<dbReference type="GO" id="GO:0005576">
    <property type="term" value="C:extracellular region"/>
    <property type="evidence" value="ECO:0007669"/>
    <property type="project" value="UniProtKB-SubCell"/>
</dbReference>